<dbReference type="Proteomes" id="UP001208114">
    <property type="component" value="Unassembled WGS sequence"/>
</dbReference>
<comment type="caution">
    <text evidence="1">The sequence shown here is derived from an EMBL/GenBank/DDBJ whole genome shotgun (WGS) entry which is preliminary data.</text>
</comment>
<keyword evidence="2" id="KW-1185">Reference proteome</keyword>
<dbReference type="RefSeq" id="WP_262989749.1">
    <property type="nucleotide sequence ID" value="NZ_JAOTEN010000001.1"/>
</dbReference>
<sequence length="152" mass="17888">MENNKFNKIFIVAFILMQSLFYAQCKKANLLIMIDENPSLTISDFYIGSSLEENIKVKYSVGSIDLNDDIYTKLMNNQSENINLSFEAILPNKPFASKYIVSVPKTFFNQDYIIVNIFNLYHKKYRKKYLKLVKNNKEYYVVLETPNSMKFD</sequence>
<organism evidence="1 2">
    <name type="scientific">Chryseobacterium gilvum</name>
    <dbReference type="NCBI Taxonomy" id="2976534"/>
    <lineage>
        <taxon>Bacteria</taxon>
        <taxon>Pseudomonadati</taxon>
        <taxon>Bacteroidota</taxon>
        <taxon>Flavobacteriia</taxon>
        <taxon>Flavobacteriales</taxon>
        <taxon>Weeksellaceae</taxon>
        <taxon>Chryseobacterium group</taxon>
        <taxon>Chryseobacterium</taxon>
    </lineage>
</organism>
<gene>
    <name evidence="1" type="ORF">N0B16_05625</name>
</gene>
<reference evidence="2" key="1">
    <citation type="submission" date="2023-07" db="EMBL/GenBank/DDBJ databases">
        <title>Chryseobacterium sp. GMJ5 Genome sequencing and assembly.</title>
        <authorList>
            <person name="Jung Y."/>
        </authorList>
    </citation>
    <scope>NUCLEOTIDE SEQUENCE [LARGE SCALE GENOMIC DNA]</scope>
    <source>
        <strain evidence="2">GMJ5</strain>
    </source>
</reference>
<evidence type="ECO:0000313" key="1">
    <source>
        <dbReference type="EMBL" id="MCU7613910.1"/>
    </source>
</evidence>
<accession>A0ABT2VZK8</accession>
<name>A0ABT2VZK8_9FLAO</name>
<dbReference type="EMBL" id="JAOTEN010000001">
    <property type="protein sequence ID" value="MCU7613910.1"/>
    <property type="molecule type" value="Genomic_DNA"/>
</dbReference>
<proteinExistence type="predicted"/>
<protein>
    <submittedName>
        <fullName evidence="1">Uncharacterized protein</fullName>
    </submittedName>
</protein>
<evidence type="ECO:0000313" key="2">
    <source>
        <dbReference type="Proteomes" id="UP001208114"/>
    </source>
</evidence>